<dbReference type="RefSeq" id="WP_012231435.1">
    <property type="nucleotide sequence ID" value="NZ_HG422565.1"/>
</dbReference>
<dbReference type="GO" id="GO:0008237">
    <property type="term" value="F:metallopeptidase activity"/>
    <property type="evidence" value="ECO:0007669"/>
    <property type="project" value="InterPro"/>
</dbReference>
<protein>
    <recommendedName>
        <fullName evidence="3">Zinc-dependent peptidase</fullName>
    </recommendedName>
</protein>
<dbReference type="Gene3D" id="1.10.472.150">
    <property type="entry name" value="Glucose-regulated metallo-peptidase M90, N-terminal domain"/>
    <property type="match status" value="1"/>
</dbReference>
<dbReference type="EMBL" id="CANL01000087">
    <property type="protein sequence ID" value="CCM65972.1"/>
    <property type="molecule type" value="Genomic_DNA"/>
</dbReference>
<dbReference type="HOGENOM" id="CLU_063037_0_1_11"/>
<dbReference type="Pfam" id="PF06167">
    <property type="entry name" value="Peptidase_M90"/>
    <property type="match status" value="1"/>
</dbReference>
<gene>
    <name evidence="1" type="ORF">BN381_90043</name>
</gene>
<proteinExistence type="predicted"/>
<reference evidence="1 2" key="1">
    <citation type="journal article" date="2013" name="ISME J.">
        <title>Metabolic model for the filamentous 'Candidatus Microthrix parvicella' based on genomic and metagenomic analyses.</title>
        <authorList>
            <person name="Jon McIlroy S."/>
            <person name="Kristiansen R."/>
            <person name="Albertsen M."/>
            <person name="Michael Karst S."/>
            <person name="Rossetti S."/>
            <person name="Lund Nielsen J."/>
            <person name="Tandoi V."/>
            <person name="James Seviour R."/>
            <person name="Nielsen P.H."/>
        </authorList>
    </citation>
    <scope>NUCLEOTIDE SEQUENCE [LARGE SCALE GENOMIC DNA]</scope>
    <source>
        <strain evidence="1 2">RN1</strain>
    </source>
</reference>
<dbReference type="AlphaFoldDB" id="R4Z7R6"/>
<dbReference type="GO" id="GO:0004177">
    <property type="term" value="F:aminopeptidase activity"/>
    <property type="evidence" value="ECO:0007669"/>
    <property type="project" value="TreeGrafter"/>
</dbReference>
<sequence length="262" mass="29644">MTALGDWWRNRREPFEFPDEWRRMLEACVAPWDTLSADERERMEQLVLQLIVNKRWEATAGMAITDEMKVVIAGNAALLVLELGIEAYGKVGSILVAPHEVRVSGREFSFVPGLLTDGPVTLSGETSERGPVMITWNSVTREARHPEHGHNVVFHEFAHKLDLLDGVVDGTPPLSDPALVDRWVEVFTREYEAVGRGEGSPLLRAYASVNPGEFFAVVTEVFFTRGPELREDRADLYELLAGFYRQDPAKRTRIVRNGLRRE</sequence>
<dbReference type="OrthoDB" id="9786424at2"/>
<dbReference type="eggNOG" id="COG3228">
    <property type="taxonomic scope" value="Bacteria"/>
</dbReference>
<dbReference type="InterPro" id="IPR024079">
    <property type="entry name" value="MetalloPept_cat_dom_sf"/>
</dbReference>
<evidence type="ECO:0008006" key="3">
    <source>
        <dbReference type="Google" id="ProtNLM"/>
    </source>
</evidence>
<dbReference type="InterPro" id="IPR042252">
    <property type="entry name" value="MtfA_N"/>
</dbReference>
<dbReference type="InterPro" id="IPR010384">
    <property type="entry name" value="MtfA_fam"/>
</dbReference>
<dbReference type="STRING" id="1229780.BN381_90043"/>
<name>R4Z7R6_9ACTN</name>
<keyword evidence="2" id="KW-1185">Reference proteome</keyword>
<dbReference type="Proteomes" id="UP000018291">
    <property type="component" value="Unassembled WGS sequence"/>
</dbReference>
<comment type="caution">
    <text evidence="1">The sequence shown here is derived from an EMBL/GenBank/DDBJ whole genome shotgun (WGS) entry which is preliminary data.</text>
</comment>
<evidence type="ECO:0000313" key="2">
    <source>
        <dbReference type="Proteomes" id="UP000018291"/>
    </source>
</evidence>
<dbReference type="GO" id="GO:0005829">
    <property type="term" value="C:cytosol"/>
    <property type="evidence" value="ECO:0007669"/>
    <property type="project" value="TreeGrafter"/>
</dbReference>
<dbReference type="PANTHER" id="PTHR30164">
    <property type="entry name" value="MTFA PEPTIDASE"/>
    <property type="match status" value="1"/>
</dbReference>
<dbReference type="CDD" id="cd20169">
    <property type="entry name" value="Peptidase_M90_mtfA"/>
    <property type="match status" value="1"/>
</dbReference>
<accession>R4Z7R6</accession>
<dbReference type="Gene3D" id="3.40.390.10">
    <property type="entry name" value="Collagenase (Catalytic Domain)"/>
    <property type="match status" value="1"/>
</dbReference>
<dbReference type="SUPFAM" id="SSF55486">
    <property type="entry name" value="Metalloproteases ('zincins'), catalytic domain"/>
    <property type="match status" value="1"/>
</dbReference>
<evidence type="ECO:0000313" key="1">
    <source>
        <dbReference type="EMBL" id="CCM65972.1"/>
    </source>
</evidence>
<organism evidence="1 2">
    <name type="scientific">Candidatus Neomicrothrix parvicella RN1</name>
    <dbReference type="NCBI Taxonomy" id="1229780"/>
    <lineage>
        <taxon>Bacteria</taxon>
        <taxon>Bacillati</taxon>
        <taxon>Actinomycetota</taxon>
        <taxon>Acidimicrobiia</taxon>
        <taxon>Acidimicrobiales</taxon>
        <taxon>Microthrixaceae</taxon>
        <taxon>Candidatus Neomicrothrix</taxon>
    </lineage>
</organism>
<dbReference type="PANTHER" id="PTHR30164:SF2">
    <property type="entry name" value="PROTEIN MTFA"/>
    <property type="match status" value="1"/>
</dbReference>